<evidence type="ECO:0000256" key="2">
    <source>
        <dbReference type="SAM" id="Phobius"/>
    </source>
</evidence>
<evidence type="ECO:0008006" key="5">
    <source>
        <dbReference type="Google" id="ProtNLM"/>
    </source>
</evidence>
<feature type="transmembrane region" description="Helical" evidence="2">
    <location>
        <begin position="39"/>
        <end position="59"/>
    </location>
</feature>
<dbReference type="Proteomes" id="UP000063063">
    <property type="component" value="Chromosome 20"/>
</dbReference>
<dbReference type="RefSeq" id="XP_010698358.1">
    <property type="nucleotide sequence ID" value="XM_010700056.1"/>
</dbReference>
<keyword evidence="4" id="KW-1185">Reference proteome</keyword>
<dbReference type="SMR" id="A0A088S7W7"/>
<keyword evidence="2" id="KW-1133">Transmembrane helix</keyword>
<evidence type="ECO:0000313" key="3">
    <source>
        <dbReference type="EMBL" id="AIN97651.1"/>
    </source>
</evidence>
<reference evidence="3 4" key="1">
    <citation type="journal article" date="2015" name="Sci. Rep.">
        <title>The genome of Leishmania panamensis: insights into genomics of the L. (Viannia) subgenus.</title>
        <authorList>
            <person name="Llanes A."/>
            <person name="Restrepo C.M."/>
            <person name="Vecchio G.D."/>
            <person name="Anguizola F.J."/>
            <person name="Lleonart R."/>
        </authorList>
    </citation>
    <scope>NUCLEOTIDE SEQUENCE [LARGE SCALE GENOMIC DNA]</scope>
    <source>
        <strain evidence="3 4">MHOM/PA/94/PSC-1</strain>
    </source>
</reference>
<keyword evidence="2" id="KW-0472">Membrane</keyword>
<dbReference type="KEGG" id="lpan:LPMP_201570"/>
<accession>A0A088S7W7</accession>
<dbReference type="Gene3D" id="3.40.720.10">
    <property type="entry name" value="Alkaline Phosphatase, subunit A"/>
    <property type="match status" value="1"/>
</dbReference>
<dbReference type="EMBL" id="CP009389">
    <property type="protein sequence ID" value="AIN97651.1"/>
    <property type="molecule type" value="Genomic_DNA"/>
</dbReference>
<dbReference type="SUPFAM" id="SSF53649">
    <property type="entry name" value="Alkaline phosphatase-like"/>
    <property type="match status" value="1"/>
</dbReference>
<dbReference type="OrthoDB" id="278638at2759"/>
<dbReference type="eggNOG" id="ENOG502RZU6">
    <property type="taxonomic scope" value="Eukaryota"/>
</dbReference>
<feature type="region of interest" description="Disordered" evidence="1">
    <location>
        <begin position="1"/>
        <end position="21"/>
    </location>
</feature>
<keyword evidence="2" id="KW-0812">Transmembrane</keyword>
<gene>
    <name evidence="3" type="ORF">LPMP_201570</name>
</gene>
<dbReference type="InterPro" id="IPR017850">
    <property type="entry name" value="Alkaline_phosphatase_core_sf"/>
</dbReference>
<protein>
    <recommendedName>
        <fullName evidence="5">Alkaline phosphatase</fullName>
    </recommendedName>
</protein>
<evidence type="ECO:0000256" key="1">
    <source>
        <dbReference type="SAM" id="MobiDB-lite"/>
    </source>
</evidence>
<dbReference type="AlphaFoldDB" id="A0A088S7W7"/>
<organism evidence="3 4">
    <name type="scientific">Leishmania panamensis</name>
    <dbReference type="NCBI Taxonomy" id="5679"/>
    <lineage>
        <taxon>Eukaryota</taxon>
        <taxon>Discoba</taxon>
        <taxon>Euglenozoa</taxon>
        <taxon>Kinetoplastea</taxon>
        <taxon>Metakinetoplastina</taxon>
        <taxon>Trypanosomatida</taxon>
        <taxon>Trypanosomatidae</taxon>
        <taxon>Leishmaniinae</taxon>
        <taxon>Leishmania</taxon>
        <taxon>Leishmania guyanensis species complex</taxon>
    </lineage>
</organism>
<evidence type="ECO:0000313" key="4">
    <source>
        <dbReference type="Proteomes" id="UP000063063"/>
    </source>
</evidence>
<dbReference type="VEuPathDB" id="TriTrypDB:LPAL13_200020900"/>
<sequence>MKHMPSLSKKVMPPPKLPGTHTNAEVKEALHARALRRTVLVTAVVFLLLVCLTVVSNTARKTVGDTGKPKLLLIVAKGLAPISVRRAMLSNKSPFMRLLSKAGGKFASISANYSTSNPLINLLTGSAVLTADTLAETTSILGWLKAQKKRTVVAAPSMYWSSGEAGAFPCPQVGLLDTECSGQKCPERKDSAYCNAFRKYITCDDHAQLYNSEILLAFEKMLNHSADALYFQLSSLAEAEVNNPKLVVQERSEVNLLDSAVGSIALALSRRTAHKAENWLMIITSDGANSEMTAPLLVVVYTKGELVQLNDIAEDAKTTDVANTIMHWFKGSNVNTTRLLGICTSGEKVENCKSAA</sequence>
<name>A0A088S7W7_LEIPA</name>
<proteinExistence type="predicted"/>
<dbReference type="VEuPathDB" id="TriTrypDB:LPMP_201570"/>
<dbReference type="GeneID" id="22574366"/>